<gene>
    <name evidence="2" type="ORF">HYQ45_003089</name>
</gene>
<dbReference type="AlphaFoldDB" id="A0A8I2ZY22"/>
<comment type="caution">
    <text evidence="2">The sequence shown here is derived from an EMBL/GenBank/DDBJ whole genome shotgun (WGS) entry which is preliminary data.</text>
</comment>
<dbReference type="InterPro" id="IPR037365">
    <property type="entry name" value="Slowmo/Ups"/>
</dbReference>
<name>A0A8I2ZY22_VERLO</name>
<dbReference type="PROSITE" id="PS50904">
    <property type="entry name" value="PRELI_MSF1"/>
    <property type="match status" value="1"/>
</dbReference>
<feature type="domain" description="PRELI/MSF1" evidence="1">
    <location>
        <begin position="1"/>
        <end position="188"/>
    </location>
</feature>
<protein>
    <submittedName>
        <fullName evidence="2">Protein UPS1 like protein</fullName>
    </submittedName>
</protein>
<reference evidence="2" key="1">
    <citation type="journal article" date="2021" name="Mol. Plant Pathol.">
        <title>A 20-kb lineage-specific genomic region tames virulence in pathogenic amphidiploid Verticillium longisporum.</title>
        <authorList>
            <person name="Harting R."/>
            <person name="Starke J."/>
            <person name="Kusch H."/>
            <person name="Poggeler S."/>
            <person name="Maurus I."/>
            <person name="Schluter R."/>
            <person name="Landesfeind M."/>
            <person name="Bulla I."/>
            <person name="Nowrousian M."/>
            <person name="de Jonge R."/>
            <person name="Stahlhut G."/>
            <person name="Hoff K.J."/>
            <person name="Asshauer K.P."/>
            <person name="Thurmer A."/>
            <person name="Stanke M."/>
            <person name="Daniel R."/>
            <person name="Morgenstern B."/>
            <person name="Thomma B.P.H.J."/>
            <person name="Kronstad J.W."/>
            <person name="Braus-Stromeyer S.A."/>
            <person name="Braus G.H."/>
        </authorList>
    </citation>
    <scope>NUCLEOTIDE SEQUENCE</scope>
    <source>
        <strain evidence="2">Vl32</strain>
    </source>
</reference>
<dbReference type="InterPro" id="IPR006797">
    <property type="entry name" value="PRELI/MSF1_dom"/>
</dbReference>
<dbReference type="OrthoDB" id="341300at2759"/>
<evidence type="ECO:0000313" key="2">
    <source>
        <dbReference type="EMBL" id="KAG7140006.1"/>
    </source>
</evidence>
<evidence type="ECO:0000313" key="3">
    <source>
        <dbReference type="Proteomes" id="UP000689129"/>
    </source>
</evidence>
<sequence>MVLTHTTNHAYSHPFPAVTLAYFLRYSSPKLNPFSTHVMSTDTIHSHIDPDTGRLHTTRIHLKKSRLPAPIFKLLPTSITGGGSSTDKASYILETSVVDMREGWMRTESRNLNFNNVLSVVEQQNFSLPDKTDPADPSATTNVTTTVVYKSRLGERLRARRDQSATSAAAATTAAAEPKEGKWLSGWVSGLGARGIQRSIENIASSKTEAQIGGSSTDKASYILETSVVDMREGWMRTESRNLNFNNVLSVVEQQNFSLPDTTDPADPTATTNVTTTVVYKSRLGERLRARRDQSASSAAATAAAEPKEGKWLSGWVSGLGARGIQRSIENIASSKTEAQIGSGWVSGLGARGIQRSIENIASSKTEAQIGKSREGMRVVLERLRHTGVGGVLEMMRRERQLA</sequence>
<dbReference type="Proteomes" id="UP000689129">
    <property type="component" value="Unassembled WGS sequence"/>
</dbReference>
<dbReference type="PANTHER" id="PTHR11158">
    <property type="entry name" value="MSF1/PX19 RELATED"/>
    <property type="match status" value="1"/>
</dbReference>
<accession>A0A8I2ZY22</accession>
<dbReference type="Pfam" id="PF04707">
    <property type="entry name" value="PRELI"/>
    <property type="match status" value="1"/>
</dbReference>
<organism evidence="2 3">
    <name type="scientific">Verticillium longisporum</name>
    <name type="common">Verticillium dahliae var. longisporum</name>
    <dbReference type="NCBI Taxonomy" id="100787"/>
    <lineage>
        <taxon>Eukaryota</taxon>
        <taxon>Fungi</taxon>
        <taxon>Dikarya</taxon>
        <taxon>Ascomycota</taxon>
        <taxon>Pezizomycotina</taxon>
        <taxon>Sordariomycetes</taxon>
        <taxon>Hypocreomycetidae</taxon>
        <taxon>Glomerellales</taxon>
        <taxon>Plectosphaerellaceae</taxon>
        <taxon>Verticillium</taxon>
    </lineage>
</organism>
<proteinExistence type="predicted"/>
<dbReference type="EMBL" id="JAEMWZ010000049">
    <property type="protein sequence ID" value="KAG7140006.1"/>
    <property type="molecule type" value="Genomic_DNA"/>
</dbReference>
<dbReference type="GO" id="GO:0005758">
    <property type="term" value="C:mitochondrial intermembrane space"/>
    <property type="evidence" value="ECO:0007669"/>
    <property type="project" value="InterPro"/>
</dbReference>
<evidence type="ECO:0000259" key="1">
    <source>
        <dbReference type="PROSITE" id="PS50904"/>
    </source>
</evidence>